<sequence>MEVRSLRVFVEAADIELDDDGSLLWATLQTAFPGCSGMYYRDGDVDCRTAVKFDGQRFFPPGGAWNDRRYYVTLSQSCHTSGRHFSTYENASKQFERSVAAVQKMFENNLFEFPYHTRRRNVKSSTETYANCKVNTDMGERPNVIQDRDQQLQISSALKISPIEQQFSDLAKIISAKDVIIDQQRGELRKISESLQNAEKEIKKYQDQCGELEARIRAMEDELRMLQVMSTEQNYLGGKVTELTSSLLCKDAELSKTREELETQNNLLSHELREVREKCSSLALEYEKVTEKCAELSEQLHLATVSRDLLTEELAALRPLANAIDINNADGVMAYLDAKDNARRHQAEAARAKAVAQEIQLRFDELSELQTTVIQENTRLLQRNSEIEERALNFENELKTLNDGWKIRMEKEKQVWDEARKEIESECSSLKMQIVSLQDVLDAVTREATESSRRAEELGISRDELKRLLQIAEYKIQVRTENYTSTF</sequence>
<evidence type="ECO:0000313" key="4">
    <source>
        <dbReference type="Proteomes" id="UP000053766"/>
    </source>
</evidence>
<name>A0A0D8XYK6_DICVI</name>
<evidence type="ECO:0000256" key="1">
    <source>
        <dbReference type="SAM" id="Coils"/>
    </source>
</evidence>
<dbReference type="Proteomes" id="UP000053766">
    <property type="component" value="Unassembled WGS sequence"/>
</dbReference>
<feature type="coiled-coil region" evidence="1">
    <location>
        <begin position="258"/>
        <end position="299"/>
    </location>
</feature>
<dbReference type="InterPro" id="IPR041105">
    <property type="entry name" value="TDP-43_N"/>
</dbReference>
<dbReference type="OrthoDB" id="2020831at2759"/>
<feature type="coiled-coil region" evidence="1">
    <location>
        <begin position="342"/>
        <end position="440"/>
    </location>
</feature>
<protein>
    <recommendedName>
        <fullName evidence="2">TAR DNA-binding protein 43 N-terminal domain-containing protein</fullName>
    </recommendedName>
</protein>
<keyword evidence="1" id="KW-0175">Coiled coil</keyword>
<dbReference type="EMBL" id="KN716307">
    <property type="protein sequence ID" value="KJH47441.1"/>
    <property type="molecule type" value="Genomic_DNA"/>
</dbReference>
<dbReference type="Pfam" id="PF18694">
    <property type="entry name" value="TDP-43_N"/>
    <property type="match status" value="1"/>
</dbReference>
<accession>A0A0D8XYK6</accession>
<gene>
    <name evidence="3" type="ORF">DICVIV_06472</name>
</gene>
<dbReference type="CDD" id="cd19609">
    <property type="entry name" value="NTD_TDP-43"/>
    <property type="match status" value="1"/>
</dbReference>
<evidence type="ECO:0000259" key="2">
    <source>
        <dbReference type="Pfam" id="PF18694"/>
    </source>
</evidence>
<feature type="domain" description="TAR DNA-binding protein 43 N-terminal" evidence="2">
    <location>
        <begin position="11"/>
        <end position="73"/>
    </location>
</feature>
<evidence type="ECO:0000313" key="3">
    <source>
        <dbReference type="EMBL" id="KJH47441.1"/>
    </source>
</evidence>
<dbReference type="AlphaFoldDB" id="A0A0D8XYK6"/>
<organism evidence="3 4">
    <name type="scientific">Dictyocaulus viviparus</name>
    <name type="common">Bovine lungworm</name>
    <dbReference type="NCBI Taxonomy" id="29172"/>
    <lineage>
        <taxon>Eukaryota</taxon>
        <taxon>Metazoa</taxon>
        <taxon>Ecdysozoa</taxon>
        <taxon>Nematoda</taxon>
        <taxon>Chromadorea</taxon>
        <taxon>Rhabditida</taxon>
        <taxon>Rhabditina</taxon>
        <taxon>Rhabditomorpha</taxon>
        <taxon>Strongyloidea</taxon>
        <taxon>Metastrongylidae</taxon>
        <taxon>Dictyocaulus</taxon>
    </lineage>
</organism>
<keyword evidence="4" id="KW-1185">Reference proteome</keyword>
<feature type="coiled-coil region" evidence="1">
    <location>
        <begin position="181"/>
        <end position="229"/>
    </location>
</feature>
<proteinExistence type="predicted"/>
<reference evidence="4" key="2">
    <citation type="journal article" date="2016" name="Sci. Rep.">
        <title>Dictyocaulus viviparus genome, variome and transcriptome elucidate lungworm biology and support future intervention.</title>
        <authorList>
            <person name="McNulty S.N."/>
            <person name="Strube C."/>
            <person name="Rosa B.A."/>
            <person name="Martin J.C."/>
            <person name="Tyagi R."/>
            <person name="Choi Y.J."/>
            <person name="Wang Q."/>
            <person name="Hallsworth Pepin K."/>
            <person name="Zhang X."/>
            <person name="Ozersky P."/>
            <person name="Wilson R.K."/>
            <person name="Sternberg P.W."/>
            <person name="Gasser R.B."/>
            <person name="Mitreva M."/>
        </authorList>
    </citation>
    <scope>NUCLEOTIDE SEQUENCE [LARGE SCALE GENOMIC DNA]</scope>
    <source>
        <strain evidence="4">HannoverDv2000</strain>
    </source>
</reference>
<reference evidence="3 4" key="1">
    <citation type="submission" date="2013-11" db="EMBL/GenBank/DDBJ databases">
        <title>Draft genome of the bovine lungworm Dictyocaulus viviparus.</title>
        <authorList>
            <person name="Mitreva M."/>
        </authorList>
    </citation>
    <scope>NUCLEOTIDE SEQUENCE [LARGE SCALE GENOMIC DNA]</scope>
    <source>
        <strain evidence="3 4">HannoverDv2000</strain>
    </source>
</reference>